<dbReference type="Proteomes" id="UP001194580">
    <property type="component" value="Unassembled WGS sequence"/>
</dbReference>
<gene>
    <name evidence="1" type="ORF">BGZ95_008025</name>
</gene>
<name>A0AAD4H0F9_9FUNG</name>
<dbReference type="EMBL" id="JAAAIL010004054">
    <property type="protein sequence ID" value="KAG0248505.1"/>
    <property type="molecule type" value="Genomic_DNA"/>
</dbReference>
<comment type="caution">
    <text evidence="1">The sequence shown here is derived from an EMBL/GenBank/DDBJ whole genome shotgun (WGS) entry which is preliminary data.</text>
</comment>
<dbReference type="AlphaFoldDB" id="A0AAD4H0F9"/>
<proteinExistence type="predicted"/>
<feature type="non-terminal residue" evidence="1">
    <location>
        <position position="82"/>
    </location>
</feature>
<accession>A0AAD4H0F9</accession>
<sequence>MGAIEDELVEIRRICAEYSPDNIYNCDETGIYLKELSSKSYTFRGDKAGGKPIREARVSLLMCVNASGSSVRKAETMSALRP</sequence>
<evidence type="ECO:0000313" key="1">
    <source>
        <dbReference type="EMBL" id="KAG0248505.1"/>
    </source>
</evidence>
<organism evidence="1 2">
    <name type="scientific">Linnemannia exigua</name>
    <dbReference type="NCBI Taxonomy" id="604196"/>
    <lineage>
        <taxon>Eukaryota</taxon>
        <taxon>Fungi</taxon>
        <taxon>Fungi incertae sedis</taxon>
        <taxon>Mucoromycota</taxon>
        <taxon>Mortierellomycotina</taxon>
        <taxon>Mortierellomycetes</taxon>
        <taxon>Mortierellales</taxon>
        <taxon>Mortierellaceae</taxon>
        <taxon>Linnemannia</taxon>
    </lineage>
</organism>
<evidence type="ECO:0000313" key="2">
    <source>
        <dbReference type="Proteomes" id="UP001194580"/>
    </source>
</evidence>
<keyword evidence="2" id="KW-1185">Reference proteome</keyword>
<reference evidence="1" key="1">
    <citation type="journal article" date="2020" name="Fungal Divers.">
        <title>Resolving the Mortierellaceae phylogeny through synthesis of multi-gene phylogenetics and phylogenomics.</title>
        <authorList>
            <person name="Vandepol N."/>
            <person name="Liber J."/>
            <person name="Desiro A."/>
            <person name="Na H."/>
            <person name="Kennedy M."/>
            <person name="Barry K."/>
            <person name="Grigoriev I.V."/>
            <person name="Miller A.N."/>
            <person name="O'Donnell K."/>
            <person name="Stajich J.E."/>
            <person name="Bonito G."/>
        </authorList>
    </citation>
    <scope>NUCLEOTIDE SEQUENCE</scope>
    <source>
        <strain evidence="1">NRRL 28262</strain>
    </source>
</reference>
<protein>
    <submittedName>
        <fullName evidence="1">Uncharacterized protein</fullName>
    </submittedName>
</protein>